<dbReference type="KEGG" id="bfo:118424184"/>
<dbReference type="InterPro" id="IPR028974">
    <property type="entry name" value="TSP_type-3_rpt"/>
</dbReference>
<dbReference type="Gene3D" id="4.10.1080.10">
    <property type="entry name" value="TSP type-3 repeat"/>
    <property type="match status" value="1"/>
</dbReference>
<dbReference type="SUPFAM" id="SSF57625">
    <property type="entry name" value="Invertebrate chitin-binding proteins"/>
    <property type="match status" value="1"/>
</dbReference>
<dbReference type="GeneID" id="118424184"/>
<evidence type="ECO:0000256" key="1">
    <source>
        <dbReference type="ARBA" id="ARBA00000822"/>
    </source>
</evidence>
<dbReference type="InterPro" id="IPR011641">
    <property type="entry name" value="Tyr-kin_ephrin_A/B_rcpt-like"/>
</dbReference>
<dbReference type="Proteomes" id="UP000001554">
    <property type="component" value="Chromosome 10"/>
</dbReference>
<evidence type="ECO:0000313" key="8">
    <source>
        <dbReference type="Proteomes" id="UP000001554"/>
    </source>
</evidence>
<dbReference type="InterPro" id="IPR003367">
    <property type="entry name" value="Thrombospondin_3-like_rpt"/>
</dbReference>
<evidence type="ECO:0000256" key="4">
    <source>
        <dbReference type="ARBA" id="ARBA00022837"/>
    </source>
</evidence>
<gene>
    <name evidence="9" type="primary">LOC118424184</name>
</gene>
<accession>A0A9J7LUB6</accession>
<dbReference type="Pfam" id="PF07699">
    <property type="entry name" value="Ephrin_rec_like"/>
    <property type="match status" value="1"/>
</dbReference>
<keyword evidence="5" id="KW-0146">Chitin degradation</keyword>
<feature type="domain" description="Chitin-binding type-2" evidence="7">
    <location>
        <begin position="443"/>
        <end position="491"/>
    </location>
</feature>
<dbReference type="PROSITE" id="PS50940">
    <property type="entry name" value="CHIT_BIND_II"/>
    <property type="match status" value="1"/>
</dbReference>
<reference evidence="8" key="1">
    <citation type="journal article" date="2020" name="Nat. Ecol. Evol.">
        <title>Deeply conserved synteny resolves early events in vertebrate evolution.</title>
        <authorList>
            <person name="Simakov O."/>
            <person name="Marletaz F."/>
            <person name="Yue J.X."/>
            <person name="O'Connell B."/>
            <person name="Jenkins J."/>
            <person name="Brandt A."/>
            <person name="Calef R."/>
            <person name="Tung C.H."/>
            <person name="Huang T.K."/>
            <person name="Schmutz J."/>
            <person name="Satoh N."/>
            <person name="Yu J.K."/>
            <person name="Putnam N.H."/>
            <person name="Green R.E."/>
            <person name="Rokhsar D.S."/>
        </authorList>
    </citation>
    <scope>NUCLEOTIDE SEQUENCE [LARGE SCALE GENOMIC DNA]</scope>
    <source>
        <strain evidence="8">S238N-H82</strain>
    </source>
</reference>
<dbReference type="GO" id="GO:0008843">
    <property type="term" value="F:endochitinase activity"/>
    <property type="evidence" value="ECO:0007669"/>
    <property type="project" value="UniProtKB-EC"/>
</dbReference>
<keyword evidence="5" id="KW-0119">Carbohydrate metabolism</keyword>
<reference evidence="9" key="2">
    <citation type="submission" date="2025-08" db="UniProtKB">
        <authorList>
            <consortium name="RefSeq"/>
        </authorList>
    </citation>
    <scope>IDENTIFICATION</scope>
    <source>
        <strain evidence="9">S238N-H82</strain>
        <tissue evidence="9">Testes</tissue>
    </source>
</reference>
<dbReference type="InterPro" id="IPR036508">
    <property type="entry name" value="Chitin-bd_dom_sf"/>
</dbReference>
<dbReference type="GO" id="GO:0007155">
    <property type="term" value="P:cell adhesion"/>
    <property type="evidence" value="ECO:0007669"/>
    <property type="project" value="InterPro"/>
</dbReference>
<dbReference type="PROSITE" id="PS51234">
    <property type="entry name" value="TSP3"/>
    <property type="match status" value="1"/>
</dbReference>
<dbReference type="PANTHER" id="PTHR10199:SF100">
    <property type="entry name" value="THROMBOSPONDIN, ISOFORM A"/>
    <property type="match status" value="1"/>
</dbReference>
<evidence type="ECO:0000313" key="9">
    <source>
        <dbReference type="RefSeq" id="XP_035688614.1"/>
    </source>
</evidence>
<dbReference type="GO" id="GO:0006032">
    <property type="term" value="P:chitin catabolic process"/>
    <property type="evidence" value="ECO:0007669"/>
    <property type="project" value="UniProtKB-KW"/>
</dbReference>
<keyword evidence="5" id="KW-0624">Polysaccharide degradation</keyword>
<sequence length="513" mass="54880">MAPCSEDFPPPQHGSATCAATTSGGQFCTVACESQHEFACTPADGYSCDLAGQWHELGRTTCPDRLTENAPWPDCSRAHYTGYPRQKSEVDFYFDGDCQSNNSNIIQMFERLFNTLDGAATSGSGTCNIENVNVACGSTKRSVETPRSGPGFVVQFDIVAVSTLPADQITAVDQGDLMFLLGGTAYEIEDKIYSGEFFMTIDGRRAEGLSFAMTAPPAFETDCQDGQMAVNENFSAYCLDCPKGTFKPVDNISCVKCDYQEYQDEEAQSTCKSCPAGTNAVFRGAKDIADCTAQCVGDESPCADCHLVSGSFRCKCANGWVGSSDGLVCGRDGDMDGFSDVPISCGNETCILDNCPGEHNPDQLDMDNDGKGDVCDDDTDGDGVWNDQDNCPMDPNPDQIDSDGDGIGSLCDNCVSTPNSDQANSGDSATGDACRAVLEEVIAKLCENLPDGTYRPHPFDCSMYVQCHQAGHDAVFNCPSATGWSQELLTCAGLDRSLVARRRGNIIDNPSRS</sequence>
<dbReference type="SUPFAM" id="SSF103647">
    <property type="entry name" value="TSP type-3 repeat"/>
    <property type="match status" value="1"/>
</dbReference>
<feature type="repeat" description="TSP type-3" evidence="6">
    <location>
        <begin position="364"/>
        <end position="399"/>
    </location>
</feature>
<evidence type="ECO:0000256" key="2">
    <source>
        <dbReference type="ARBA" id="ARBA00012729"/>
    </source>
</evidence>
<dbReference type="Pfam" id="PF02412">
    <property type="entry name" value="TSP_3"/>
    <property type="match status" value="2"/>
</dbReference>
<dbReference type="EC" id="3.2.1.14" evidence="2"/>
<organism evidence="8 9">
    <name type="scientific">Branchiostoma floridae</name>
    <name type="common">Florida lancelet</name>
    <name type="synonym">Amphioxus</name>
    <dbReference type="NCBI Taxonomy" id="7739"/>
    <lineage>
        <taxon>Eukaryota</taxon>
        <taxon>Metazoa</taxon>
        <taxon>Chordata</taxon>
        <taxon>Cephalochordata</taxon>
        <taxon>Leptocardii</taxon>
        <taxon>Amphioxiformes</taxon>
        <taxon>Branchiostomatidae</taxon>
        <taxon>Branchiostoma</taxon>
    </lineage>
</organism>
<evidence type="ECO:0000256" key="5">
    <source>
        <dbReference type="ARBA" id="ARBA00023024"/>
    </source>
</evidence>
<dbReference type="SMART" id="SM01411">
    <property type="entry name" value="Ephrin_rec_like"/>
    <property type="match status" value="1"/>
</dbReference>
<evidence type="ECO:0000259" key="7">
    <source>
        <dbReference type="PROSITE" id="PS50940"/>
    </source>
</evidence>
<comment type="catalytic activity">
    <reaction evidence="1">
        <text>Random endo-hydrolysis of N-acetyl-beta-D-glucosaminide (1-&gt;4)-beta-linkages in chitin and chitodextrins.</text>
        <dbReference type="EC" id="3.2.1.14"/>
    </reaction>
</comment>
<dbReference type="GO" id="GO:0008061">
    <property type="term" value="F:chitin binding"/>
    <property type="evidence" value="ECO:0007669"/>
    <property type="project" value="InterPro"/>
</dbReference>
<protein>
    <recommendedName>
        <fullName evidence="2">chitinase</fullName>
        <ecNumber evidence="2">3.2.1.14</ecNumber>
    </recommendedName>
</protein>
<dbReference type="InterPro" id="IPR009030">
    <property type="entry name" value="Growth_fac_rcpt_cys_sf"/>
</dbReference>
<keyword evidence="3" id="KW-0732">Signal</keyword>
<keyword evidence="8" id="KW-1185">Reference proteome</keyword>
<dbReference type="GO" id="GO:0005576">
    <property type="term" value="C:extracellular region"/>
    <property type="evidence" value="ECO:0007669"/>
    <property type="project" value="InterPro"/>
</dbReference>
<dbReference type="InterPro" id="IPR017897">
    <property type="entry name" value="Thrombospondin_3_rpt"/>
</dbReference>
<evidence type="ECO:0000256" key="3">
    <source>
        <dbReference type="ARBA" id="ARBA00022729"/>
    </source>
</evidence>
<proteinExistence type="predicted"/>
<keyword evidence="4 6" id="KW-0106">Calcium</keyword>
<dbReference type="AlphaFoldDB" id="A0A9J7LUB6"/>
<dbReference type="RefSeq" id="XP_035688614.1">
    <property type="nucleotide sequence ID" value="XM_035832721.1"/>
</dbReference>
<dbReference type="PANTHER" id="PTHR10199">
    <property type="entry name" value="THROMBOSPONDIN"/>
    <property type="match status" value="1"/>
</dbReference>
<dbReference type="SUPFAM" id="SSF57184">
    <property type="entry name" value="Growth factor receptor domain"/>
    <property type="match status" value="1"/>
</dbReference>
<dbReference type="InterPro" id="IPR002557">
    <property type="entry name" value="Chitin-bd_dom"/>
</dbReference>
<evidence type="ECO:0000256" key="6">
    <source>
        <dbReference type="PROSITE-ProRule" id="PRU00634"/>
    </source>
</evidence>
<dbReference type="GO" id="GO:0005509">
    <property type="term" value="F:calcium ion binding"/>
    <property type="evidence" value="ECO:0007669"/>
    <property type="project" value="UniProtKB-UniRule"/>
</dbReference>
<name>A0A9J7LUB6_BRAFL</name>